<dbReference type="EMBL" id="CAJZAG010000001">
    <property type="protein sequence ID" value="CAG9163988.1"/>
    <property type="molecule type" value="Genomic_DNA"/>
</dbReference>
<comment type="subcellular location">
    <subcellularLocation>
        <location evidence="1">Fimbrium</location>
    </subcellularLocation>
</comment>
<keyword evidence="4" id="KW-0281">Fimbrium</keyword>
<dbReference type="InterPro" id="IPR008966">
    <property type="entry name" value="Adhesion_dom_sf"/>
</dbReference>
<evidence type="ECO:0000256" key="2">
    <source>
        <dbReference type="ARBA" id="ARBA00006671"/>
    </source>
</evidence>
<reference evidence="6 7" key="1">
    <citation type="submission" date="2021-08" db="EMBL/GenBank/DDBJ databases">
        <authorList>
            <person name="Peeters C."/>
        </authorList>
    </citation>
    <scope>NUCLEOTIDE SEQUENCE [LARGE SCALE GENOMIC DNA]</scope>
    <source>
        <strain evidence="6 7">LMG 32289</strain>
    </source>
</reference>
<accession>A0ABM8W9S6</accession>
<dbReference type="SUPFAM" id="SSF49401">
    <property type="entry name" value="Bacterial adhesins"/>
    <property type="match status" value="1"/>
</dbReference>
<dbReference type="Gene3D" id="2.60.40.1090">
    <property type="entry name" value="Fimbrial-type adhesion domain"/>
    <property type="match status" value="1"/>
</dbReference>
<organism evidence="6 7">
    <name type="scientific">Cupriavidus pampae</name>
    <dbReference type="NCBI Taxonomy" id="659251"/>
    <lineage>
        <taxon>Bacteria</taxon>
        <taxon>Pseudomonadati</taxon>
        <taxon>Pseudomonadota</taxon>
        <taxon>Betaproteobacteria</taxon>
        <taxon>Burkholderiales</taxon>
        <taxon>Burkholderiaceae</taxon>
        <taxon>Cupriavidus</taxon>
    </lineage>
</organism>
<evidence type="ECO:0000313" key="7">
    <source>
        <dbReference type="Proteomes" id="UP000706525"/>
    </source>
</evidence>
<dbReference type="PANTHER" id="PTHR33420:SF3">
    <property type="entry name" value="FIMBRIAL SUBUNIT ELFA"/>
    <property type="match status" value="1"/>
</dbReference>
<dbReference type="InterPro" id="IPR050263">
    <property type="entry name" value="Bact_Fimbrial_Adh_Pro"/>
</dbReference>
<keyword evidence="7" id="KW-1185">Reference proteome</keyword>
<evidence type="ECO:0000256" key="1">
    <source>
        <dbReference type="ARBA" id="ARBA00004561"/>
    </source>
</evidence>
<protein>
    <submittedName>
        <fullName evidence="6">Major fimbrial subunit SMF-1</fullName>
    </submittedName>
</protein>
<gene>
    <name evidence="6" type="primary">smf-1</name>
    <name evidence="6" type="ORF">LMG32289_00320</name>
</gene>
<keyword evidence="3 5" id="KW-0732">Signal</keyword>
<dbReference type="Pfam" id="PF16970">
    <property type="entry name" value="FimA"/>
    <property type="match status" value="1"/>
</dbReference>
<dbReference type="InterPro" id="IPR039458">
    <property type="entry name" value="FimA-like"/>
</dbReference>
<dbReference type="InterPro" id="IPR036937">
    <property type="entry name" value="Adhesion_dom_fimbrial_sf"/>
</dbReference>
<evidence type="ECO:0000256" key="5">
    <source>
        <dbReference type="SAM" id="SignalP"/>
    </source>
</evidence>
<dbReference type="RefSeq" id="WP_223980996.1">
    <property type="nucleotide sequence ID" value="NZ_CAJZAG010000001.1"/>
</dbReference>
<evidence type="ECO:0000256" key="4">
    <source>
        <dbReference type="ARBA" id="ARBA00023263"/>
    </source>
</evidence>
<feature type="signal peptide" evidence="5">
    <location>
        <begin position="1"/>
        <end position="33"/>
    </location>
</feature>
<sequence length="193" mass="19295">MNARVISSLCISLLRAAALLAGAGALLTSPAHAYSGTITFNGKVTAQTCSINGNSAVPVDFTVALPTVSASTLKTPGSTAGRTMFTLQLSACTPTSGNVQAYFESGPTTDTTTGNLILDNISGSADNVQIALLNADGTPIKAGFAPGSQGTNPVSIDATGNATLTYGAQYVAVKGAAQGGTATTRVVYTLVYP</sequence>
<dbReference type="PANTHER" id="PTHR33420">
    <property type="entry name" value="FIMBRIAL SUBUNIT ELFA-RELATED"/>
    <property type="match status" value="1"/>
</dbReference>
<evidence type="ECO:0000313" key="6">
    <source>
        <dbReference type="EMBL" id="CAG9163988.1"/>
    </source>
</evidence>
<comment type="caution">
    <text evidence="6">The sequence shown here is derived from an EMBL/GenBank/DDBJ whole genome shotgun (WGS) entry which is preliminary data.</text>
</comment>
<proteinExistence type="inferred from homology"/>
<comment type="similarity">
    <text evidence="2">Belongs to the fimbrial protein family.</text>
</comment>
<dbReference type="Proteomes" id="UP000706525">
    <property type="component" value="Unassembled WGS sequence"/>
</dbReference>
<feature type="chain" id="PRO_5045939822" evidence="5">
    <location>
        <begin position="34"/>
        <end position="193"/>
    </location>
</feature>
<name>A0ABM8W9S6_9BURK</name>
<evidence type="ECO:0000256" key="3">
    <source>
        <dbReference type="ARBA" id="ARBA00022729"/>
    </source>
</evidence>